<dbReference type="Pfam" id="PF00903">
    <property type="entry name" value="Glyoxalase"/>
    <property type="match status" value="1"/>
</dbReference>
<dbReference type="Proteomes" id="UP000217763">
    <property type="component" value="Chromosome"/>
</dbReference>
<accession>A0A231MXX8</accession>
<name>A0A231MXX8_9GAMM</name>
<gene>
    <name evidence="1" type="ORF">AN401_14400</name>
</gene>
<proteinExistence type="predicted"/>
<dbReference type="SUPFAM" id="SSF54593">
    <property type="entry name" value="Glyoxalase/Bleomycin resistance protein/Dihydroxybiphenyl dioxygenase"/>
    <property type="match status" value="1"/>
</dbReference>
<sequence>MKITGIEALKFGVDDRPKAASFLADFGLSRGESDIPGADLFLTLNQSRLYLFDIDDARLPAAFEPGSTLREVVWGVESAACLEQLAGRLAGVEGLARDAGGLSCRDPNGMTLRFRPSAVQPVALRVAAINQHGDIRRVDEASPVYERGEPIGVGHVVFFTPDLARTEAFYRDRLGFHLSDCYEGKGAFMRCAAEGHHHDLFLLHVPGKAAGLNHVAFTVRDIHEVIGAGMAMNRKGWSTFIGPGRHPISSAYFWYVNSPLGGAFEYYTNDDYLTPAWQPRTMEHRLELFTEWAIEGGLDGHTRRQVKQGG</sequence>
<dbReference type="KEGG" id="zdf:AN401_14400"/>
<evidence type="ECO:0000313" key="2">
    <source>
        <dbReference type="Proteomes" id="UP000217763"/>
    </source>
</evidence>
<protein>
    <submittedName>
        <fullName evidence="1">Glyoxalase</fullName>
    </submittedName>
</protein>
<reference evidence="2" key="1">
    <citation type="submission" date="2015-09" db="EMBL/GenBank/DDBJ databases">
        <authorList>
            <person name="Shao Z."/>
            <person name="Wang L."/>
        </authorList>
    </citation>
    <scope>NUCLEOTIDE SEQUENCE [LARGE SCALE GENOMIC DNA]</scope>
    <source>
        <strain evidence="2">F13-1</strain>
    </source>
</reference>
<dbReference type="InterPro" id="IPR037523">
    <property type="entry name" value="VOC_core"/>
</dbReference>
<dbReference type="RefSeq" id="WP_094039993.1">
    <property type="nucleotide sequence ID" value="NZ_CP012621.1"/>
</dbReference>
<dbReference type="EMBL" id="CP012621">
    <property type="protein sequence ID" value="ATG75966.1"/>
    <property type="molecule type" value="Genomic_DNA"/>
</dbReference>
<dbReference type="Gene3D" id="3.10.180.10">
    <property type="entry name" value="2,3-Dihydroxybiphenyl 1,2-Dioxygenase, domain 1"/>
    <property type="match status" value="1"/>
</dbReference>
<dbReference type="PROSITE" id="PS51819">
    <property type="entry name" value="VOC"/>
    <property type="match status" value="1"/>
</dbReference>
<organism evidence="1 2">
    <name type="scientific">Zobellella denitrificans</name>
    <dbReference type="NCBI Taxonomy" id="347534"/>
    <lineage>
        <taxon>Bacteria</taxon>
        <taxon>Pseudomonadati</taxon>
        <taxon>Pseudomonadota</taxon>
        <taxon>Gammaproteobacteria</taxon>
        <taxon>Aeromonadales</taxon>
        <taxon>Aeromonadaceae</taxon>
        <taxon>Zobellella</taxon>
    </lineage>
</organism>
<dbReference type="AlphaFoldDB" id="A0A231MXX8"/>
<dbReference type="OrthoDB" id="6909416at2"/>
<dbReference type="CDD" id="cd08343">
    <property type="entry name" value="ED_TypeI_classII_C"/>
    <property type="match status" value="1"/>
</dbReference>
<evidence type="ECO:0000313" key="1">
    <source>
        <dbReference type="EMBL" id="ATG75966.1"/>
    </source>
</evidence>
<dbReference type="InterPro" id="IPR004360">
    <property type="entry name" value="Glyas_Fos-R_dOase_dom"/>
</dbReference>
<keyword evidence="2" id="KW-1185">Reference proteome</keyword>
<dbReference type="InterPro" id="IPR029068">
    <property type="entry name" value="Glyas_Bleomycin-R_OHBP_Dase"/>
</dbReference>